<dbReference type="Pfam" id="PF00092">
    <property type="entry name" value="VWA"/>
    <property type="match status" value="2"/>
</dbReference>
<reference evidence="4" key="1">
    <citation type="submission" date="2022-11" db="UniProtKB">
        <authorList>
            <consortium name="WormBaseParasite"/>
        </authorList>
    </citation>
    <scope>IDENTIFICATION</scope>
</reference>
<feature type="region of interest" description="Disordered" evidence="1">
    <location>
        <begin position="200"/>
        <end position="291"/>
    </location>
</feature>
<feature type="compositionally biased region" description="Polar residues" evidence="1">
    <location>
        <begin position="200"/>
        <end position="242"/>
    </location>
</feature>
<keyword evidence="3" id="KW-1185">Reference proteome</keyword>
<accession>A0A914CHT0</accession>
<dbReference type="Gene3D" id="3.40.50.410">
    <property type="entry name" value="von Willebrand factor, type A domain"/>
    <property type="match status" value="1"/>
</dbReference>
<dbReference type="SUPFAM" id="SSF53300">
    <property type="entry name" value="vWA-like"/>
    <property type="match status" value="3"/>
</dbReference>
<evidence type="ECO:0000313" key="3">
    <source>
        <dbReference type="Proteomes" id="UP000887540"/>
    </source>
</evidence>
<evidence type="ECO:0000256" key="1">
    <source>
        <dbReference type="SAM" id="MobiDB-lite"/>
    </source>
</evidence>
<dbReference type="AlphaFoldDB" id="A0A914CHT0"/>
<dbReference type="Proteomes" id="UP000887540">
    <property type="component" value="Unplaced"/>
</dbReference>
<dbReference type="PROSITE" id="PS50234">
    <property type="entry name" value="VWFA"/>
    <property type="match status" value="2"/>
</dbReference>
<feature type="domain" description="VWFA" evidence="2">
    <location>
        <begin position="361"/>
        <end position="530"/>
    </location>
</feature>
<feature type="domain" description="VWFA" evidence="2">
    <location>
        <begin position="558"/>
        <end position="739"/>
    </location>
</feature>
<protein>
    <submittedName>
        <fullName evidence="4">VWFA domain-containing protein</fullName>
    </submittedName>
</protein>
<dbReference type="SMART" id="SM00327">
    <property type="entry name" value="VWA"/>
    <property type="match status" value="2"/>
</dbReference>
<dbReference type="InterPro" id="IPR036465">
    <property type="entry name" value="vWFA_dom_sf"/>
</dbReference>
<organism evidence="3 4">
    <name type="scientific">Acrobeloides nanus</name>
    <dbReference type="NCBI Taxonomy" id="290746"/>
    <lineage>
        <taxon>Eukaryota</taxon>
        <taxon>Metazoa</taxon>
        <taxon>Ecdysozoa</taxon>
        <taxon>Nematoda</taxon>
        <taxon>Chromadorea</taxon>
        <taxon>Rhabditida</taxon>
        <taxon>Tylenchina</taxon>
        <taxon>Cephalobomorpha</taxon>
        <taxon>Cephaloboidea</taxon>
        <taxon>Cephalobidae</taxon>
        <taxon>Acrobeloides</taxon>
    </lineage>
</organism>
<name>A0A914CHT0_9BILA</name>
<feature type="compositionally biased region" description="Polar residues" evidence="1">
    <location>
        <begin position="260"/>
        <end position="270"/>
    </location>
</feature>
<proteinExistence type="predicted"/>
<feature type="compositionally biased region" description="Low complexity" evidence="1">
    <location>
        <begin position="243"/>
        <end position="259"/>
    </location>
</feature>
<dbReference type="WBParaSite" id="ACRNAN_scaffold10991.g8135.t1">
    <property type="protein sequence ID" value="ACRNAN_scaffold10991.g8135.t1"/>
    <property type="gene ID" value="ACRNAN_scaffold10991.g8135"/>
</dbReference>
<evidence type="ECO:0000313" key="4">
    <source>
        <dbReference type="WBParaSite" id="ACRNAN_scaffold10991.g8135.t1"/>
    </source>
</evidence>
<feature type="region of interest" description="Disordered" evidence="1">
    <location>
        <begin position="331"/>
        <end position="352"/>
    </location>
</feature>
<feature type="compositionally biased region" description="Low complexity" evidence="1">
    <location>
        <begin position="271"/>
        <end position="291"/>
    </location>
</feature>
<sequence>MTITKDDIVKSLKLNNIDVLNVVSNNNTETQNEYTQICREVNFYADPSIKNITSTNSTSTSISPISTITSIISTTEPKTTTPNCICNTPTTSTCPPPITVTCPTTLSTMPATTCTPCPSCTSVATNTQTTSIPTNASSTVGSSSTPNTNTVTTVTNGGSSLSSITATVGQSTSIPITVTSNTPSTSGSTLSTASQITTASVSEGSSLSSITATTSQSTPIPITVTSNTPGTSGSTLSTASQITTASVSEGSSLSSTTATVGQSTSIPSNVTSTAPSTSGSSLSTANTSQATITTSVPSITSTITTGSSSIASSISGATNTITTTLGQTLSTMTSSTSNTTTTCPPCLTSTTPTSPNPWTKDVLILIDSSNDFDDYGYKQLMEFLAYKMLPLWPVNDTLVNVAIGTFNVEILNVISFFDDNNISNLQNKILKDTYPHMIQYNPSLTSAFRKTARMHSSRHAPWVTLLVTATSNSTDIASAAQFINPESTVIVVGIGNAGNGDFSKFNSTGANLNVFLTTDNYPTDAVATSIAQIISPGYSASVTPPITTTIVPPICEPDVAILIDNSMATLTKENYLWEIDFIANMLVNSWIISPVNIEALAMIYNLQSTSLGNGSITFKYNSTDQLREIIQDFDDDDRLDFPPSINAGILHLQSFLNSRRSGKELVILLFTYSSDISDIDITITELKNIQNFALIIVGVGNVDVNNLGQLPGRVILTNFTFTYGDVGQQINAALCLPPVTLSTSTPTTPTFTGTTTSPNYIPCKSSIVIAMDASLNTGSIDNNFVFDTYEKNLIQNYLVQSNWTNFERVGLVGYANSSISLFNFGTFNGYNDFSQAVTNTQKFNEYGTIANGIFNIFQNYLLYYNNLRFQNTIFFVASKYVLYR</sequence>
<dbReference type="InterPro" id="IPR002035">
    <property type="entry name" value="VWF_A"/>
</dbReference>
<evidence type="ECO:0000259" key="2">
    <source>
        <dbReference type="PROSITE" id="PS50234"/>
    </source>
</evidence>